<dbReference type="AlphaFoldDB" id="A0AAN8JW38"/>
<feature type="compositionally biased region" description="Polar residues" evidence="1">
    <location>
        <begin position="17"/>
        <end position="42"/>
    </location>
</feature>
<reference evidence="2 3" key="1">
    <citation type="submission" date="2024-01" db="EMBL/GenBank/DDBJ databases">
        <title>The genome of the rayed Mediterranean limpet Patella caerulea (Linnaeus, 1758).</title>
        <authorList>
            <person name="Anh-Thu Weber A."/>
            <person name="Halstead-Nussloch G."/>
        </authorList>
    </citation>
    <scope>NUCLEOTIDE SEQUENCE [LARGE SCALE GENOMIC DNA]</scope>
    <source>
        <strain evidence="2">AATW-2023a</strain>
        <tissue evidence="2">Whole specimen</tissue>
    </source>
</reference>
<organism evidence="2 3">
    <name type="scientific">Patella caerulea</name>
    <name type="common">Rayed Mediterranean limpet</name>
    <dbReference type="NCBI Taxonomy" id="87958"/>
    <lineage>
        <taxon>Eukaryota</taxon>
        <taxon>Metazoa</taxon>
        <taxon>Spiralia</taxon>
        <taxon>Lophotrochozoa</taxon>
        <taxon>Mollusca</taxon>
        <taxon>Gastropoda</taxon>
        <taxon>Patellogastropoda</taxon>
        <taxon>Patelloidea</taxon>
        <taxon>Patellidae</taxon>
        <taxon>Patella</taxon>
    </lineage>
</organism>
<name>A0AAN8JW38_PATCE</name>
<comment type="caution">
    <text evidence="2">The sequence shown here is derived from an EMBL/GenBank/DDBJ whole genome shotgun (WGS) entry which is preliminary data.</text>
</comment>
<proteinExistence type="predicted"/>
<feature type="region of interest" description="Disordered" evidence="1">
    <location>
        <begin position="17"/>
        <end position="52"/>
    </location>
</feature>
<keyword evidence="3" id="KW-1185">Reference proteome</keyword>
<evidence type="ECO:0000256" key="1">
    <source>
        <dbReference type="SAM" id="MobiDB-lite"/>
    </source>
</evidence>
<sequence length="274" mass="30604">MGGLCCCFGDNKKDLSPTTPLLSDKSSSHNGQRTPNNKTSLGHSARQHNPEKEKQFLTSLEQLSPIVVGDLPLPALDKTFKDHASLYNSLLEKFEALRQVLHDFKALHEKETNGIPTLKECMKLMSINCGDAVITATRTRYSVQLQYDVKSISECCKGLPEDTLEALALYNKANTLIRNIMEKNPQIKDSIQLVLDDEEKLRREVTKADLSPSEGPEAVKTCARNINNLRHVHGAIDTIKKYTKALFQELLDSSKRFFSEHDITDKPGIGKLVA</sequence>
<dbReference type="Proteomes" id="UP001347796">
    <property type="component" value="Unassembled WGS sequence"/>
</dbReference>
<gene>
    <name evidence="2" type="ORF">SNE40_006375</name>
</gene>
<evidence type="ECO:0000313" key="3">
    <source>
        <dbReference type="Proteomes" id="UP001347796"/>
    </source>
</evidence>
<protein>
    <submittedName>
        <fullName evidence="2">Uncharacterized protein</fullName>
    </submittedName>
</protein>
<dbReference type="EMBL" id="JAZGQO010000006">
    <property type="protein sequence ID" value="KAK6183772.1"/>
    <property type="molecule type" value="Genomic_DNA"/>
</dbReference>
<accession>A0AAN8JW38</accession>
<evidence type="ECO:0000313" key="2">
    <source>
        <dbReference type="EMBL" id="KAK6183772.1"/>
    </source>
</evidence>